<dbReference type="OrthoDB" id="429955at2759"/>
<dbReference type="Pfam" id="PF06027">
    <property type="entry name" value="SLC35F"/>
    <property type="match status" value="1"/>
</dbReference>
<feature type="transmembrane region" description="Helical" evidence="7">
    <location>
        <begin position="95"/>
        <end position="115"/>
    </location>
</feature>
<keyword evidence="6 7" id="KW-0472">Membrane</keyword>
<proteinExistence type="inferred from homology"/>
<feature type="transmembrane region" description="Helical" evidence="7">
    <location>
        <begin position="270"/>
        <end position="290"/>
    </location>
</feature>
<evidence type="ECO:0000256" key="7">
    <source>
        <dbReference type="SAM" id="Phobius"/>
    </source>
</evidence>
<feature type="transmembrane region" description="Helical" evidence="7">
    <location>
        <begin position="151"/>
        <end position="169"/>
    </location>
</feature>
<dbReference type="EMBL" id="CAJVPV010001304">
    <property type="protein sequence ID" value="CAG8493085.1"/>
    <property type="molecule type" value="Genomic_DNA"/>
</dbReference>
<reference evidence="8" key="1">
    <citation type="submission" date="2021-06" db="EMBL/GenBank/DDBJ databases">
        <authorList>
            <person name="Kallberg Y."/>
            <person name="Tangrot J."/>
            <person name="Rosling A."/>
        </authorList>
    </citation>
    <scope>NUCLEOTIDE SEQUENCE</scope>
    <source>
        <strain evidence="8">CL551</strain>
    </source>
</reference>
<evidence type="ECO:0000256" key="3">
    <source>
        <dbReference type="ARBA" id="ARBA00022448"/>
    </source>
</evidence>
<accession>A0A9N8WQH0</accession>
<evidence type="ECO:0000256" key="2">
    <source>
        <dbReference type="ARBA" id="ARBA00007863"/>
    </source>
</evidence>
<dbReference type="GO" id="GO:0016020">
    <property type="term" value="C:membrane"/>
    <property type="evidence" value="ECO:0007669"/>
    <property type="project" value="UniProtKB-SubCell"/>
</dbReference>
<dbReference type="SUPFAM" id="SSF103481">
    <property type="entry name" value="Multidrug resistance efflux transporter EmrE"/>
    <property type="match status" value="1"/>
</dbReference>
<feature type="transmembrane region" description="Helical" evidence="7">
    <location>
        <begin position="175"/>
        <end position="196"/>
    </location>
</feature>
<dbReference type="Proteomes" id="UP000789342">
    <property type="component" value="Unassembled WGS sequence"/>
</dbReference>
<comment type="subcellular location">
    <subcellularLocation>
        <location evidence="1">Membrane</location>
        <topology evidence="1">Multi-pass membrane protein</topology>
    </subcellularLocation>
</comment>
<feature type="transmembrane region" description="Helical" evidence="7">
    <location>
        <begin position="208"/>
        <end position="227"/>
    </location>
</feature>
<feature type="transmembrane region" description="Helical" evidence="7">
    <location>
        <begin position="26"/>
        <end position="44"/>
    </location>
</feature>
<comment type="similarity">
    <text evidence="2">Belongs to the SLC35F solute transporter family.</text>
</comment>
<name>A0A9N8WQH0_9GLOM</name>
<dbReference type="AlphaFoldDB" id="A0A9N8WQH0"/>
<evidence type="ECO:0000256" key="6">
    <source>
        <dbReference type="ARBA" id="ARBA00023136"/>
    </source>
</evidence>
<feature type="transmembrane region" description="Helical" evidence="7">
    <location>
        <begin position="121"/>
        <end position="142"/>
    </location>
</feature>
<dbReference type="PANTHER" id="PTHR14233:SF4">
    <property type="entry name" value="SOLUTE CARRIER FAMILY 35 MEMBER F2"/>
    <property type="match status" value="1"/>
</dbReference>
<dbReference type="InterPro" id="IPR052221">
    <property type="entry name" value="SLC35F_Transporter"/>
</dbReference>
<feature type="transmembrane region" description="Helical" evidence="7">
    <location>
        <begin position="296"/>
        <end position="315"/>
    </location>
</feature>
<dbReference type="InterPro" id="IPR037185">
    <property type="entry name" value="EmrE-like"/>
</dbReference>
<evidence type="ECO:0000256" key="4">
    <source>
        <dbReference type="ARBA" id="ARBA00022692"/>
    </source>
</evidence>
<keyword evidence="5 7" id="KW-1133">Transmembrane helix</keyword>
<evidence type="ECO:0000313" key="8">
    <source>
        <dbReference type="EMBL" id="CAG8493085.1"/>
    </source>
</evidence>
<comment type="caution">
    <text evidence="8">The sequence shown here is derived from an EMBL/GenBank/DDBJ whole genome shotgun (WGS) entry which is preliminary data.</text>
</comment>
<dbReference type="InterPro" id="IPR009262">
    <property type="entry name" value="SLC35_F1/F2/F6"/>
</dbReference>
<feature type="transmembrane region" description="Helical" evidence="7">
    <location>
        <begin position="64"/>
        <end position="83"/>
    </location>
</feature>
<evidence type="ECO:0000256" key="5">
    <source>
        <dbReference type="ARBA" id="ARBA00022989"/>
    </source>
</evidence>
<evidence type="ECO:0000256" key="1">
    <source>
        <dbReference type="ARBA" id="ARBA00004141"/>
    </source>
</evidence>
<keyword evidence="3" id="KW-0813">Transport</keyword>
<keyword evidence="4 7" id="KW-0812">Transmembrane</keyword>
<feature type="transmembrane region" description="Helical" evidence="7">
    <location>
        <begin position="239"/>
        <end position="263"/>
    </location>
</feature>
<keyword evidence="9" id="KW-1185">Reference proteome</keyword>
<dbReference type="PANTHER" id="PTHR14233">
    <property type="entry name" value="DUF914-RELATED"/>
    <property type="match status" value="1"/>
</dbReference>
<sequence length="366" mass="41554">MGEENNKSTPHFSLKSRFSFIFTKEFLKITVLGQFLSLCITATVMTSEELTNRNANIPITQSTFTYIFLFIICTPITLCRLGVKGYFDMLKDNGWIYLLLAIFNVEGNFFAVMSYQYTSNLSIILLDVWTIPVVVTLSLIFLKVKYHWSQYLGIVICLSGVGILIKGDFDSGKDMITGDIICMVGSTLYGISNIIEEYLTRKRSYHEIIGQLGFWGTIISIIQLSILERHQLVSTTWDGTIVGLYIVYNFAMICLYTVSLYLLRIASATYFNLSLLTSDFYSLILSICLFKTAMVPFYPIAFVCITLGLITYYVYSSAGPNEGDSENFTESDENDVEKNFKPQDVVSTEEYSKNSLEDKIIFLELK</sequence>
<dbReference type="GO" id="GO:0022857">
    <property type="term" value="F:transmembrane transporter activity"/>
    <property type="evidence" value="ECO:0007669"/>
    <property type="project" value="InterPro"/>
</dbReference>
<gene>
    <name evidence="8" type="ORF">AMORRO_LOCUS2874</name>
</gene>
<protein>
    <submittedName>
        <fullName evidence="8">1984_t:CDS:1</fullName>
    </submittedName>
</protein>
<evidence type="ECO:0000313" key="9">
    <source>
        <dbReference type="Proteomes" id="UP000789342"/>
    </source>
</evidence>
<organism evidence="8 9">
    <name type="scientific">Acaulospora morrowiae</name>
    <dbReference type="NCBI Taxonomy" id="94023"/>
    <lineage>
        <taxon>Eukaryota</taxon>
        <taxon>Fungi</taxon>
        <taxon>Fungi incertae sedis</taxon>
        <taxon>Mucoromycota</taxon>
        <taxon>Glomeromycotina</taxon>
        <taxon>Glomeromycetes</taxon>
        <taxon>Diversisporales</taxon>
        <taxon>Acaulosporaceae</taxon>
        <taxon>Acaulospora</taxon>
    </lineage>
</organism>